<gene>
    <name evidence="8" type="ORF">MKW98_032262</name>
</gene>
<sequence>MEPSSSTSSPLHFFKIIQAEAVKHKRLGIPEEFLKKFGKELSYSAIIKVPSGSIWRIGLTERGGVTSFEHGWREFMEFYSISFGHLLVFRYDGNTRFHVLIFNTSATEIEYPVYNFKTNFKGKAQVLDIDSCSSDSNNEISTQSESSSSRGGQLNLETEEPVDEHDFPKQRKVFAATVTTKRSRSNTSRVTESNERALREAEAFRSKVPCFKAIMHASCVKSGGNMHVPSDFAIPYLQHKTTRVTLRVSDRKSWDVGLIFTESFNKTTLSKGWRKFALDNHLNIGDVCVFELVDRKKFEMNVHIFQVSKTNFKDKAQVIRLDSYSTRSTNEPSTQNESSSSGGGQVNMETEEPVFCSNVREAKERALVAAEAFTSDNPFFKAIMRPFNISNGLVNIPGKFATPYLKHKTKLVTLRVSDGKSWDVSLASSISSGTTLSSGWKQFVSYNQLNQGDICVFELVDRKKFEMNVYVYRVFQRTCSRKKLETNAPWASISVETSLAAANAKLFANTLNTRRSNTSRVTQSNALAAASECKSEKPFFIANMPASCVKTGHVNVPAAFAVSYLKHETKVRLSSTGGKTWEMQCNLLHKSDRHRAKLFKGWDKFVLDNHLKEGDVCIFELVDRERFEMKAYIFRVFHNGE</sequence>
<dbReference type="InterPro" id="IPR003340">
    <property type="entry name" value="B3_DNA-bd"/>
</dbReference>
<feature type="compositionally biased region" description="Low complexity" evidence="6">
    <location>
        <begin position="136"/>
        <end position="149"/>
    </location>
</feature>
<evidence type="ECO:0000256" key="5">
    <source>
        <dbReference type="ARBA" id="ARBA00023242"/>
    </source>
</evidence>
<dbReference type="PROSITE" id="PS50863">
    <property type="entry name" value="B3"/>
    <property type="match status" value="4"/>
</dbReference>
<feature type="domain" description="TF-B3" evidence="7">
    <location>
        <begin position="12"/>
        <end position="105"/>
    </location>
</feature>
<dbReference type="PANTHER" id="PTHR31391">
    <property type="entry name" value="B3 DOMAIN-CONTAINING PROTEIN OS11G0197600-RELATED"/>
    <property type="match status" value="1"/>
</dbReference>
<comment type="subcellular location">
    <subcellularLocation>
        <location evidence="1">Nucleus</location>
    </subcellularLocation>
</comment>
<evidence type="ECO:0000256" key="2">
    <source>
        <dbReference type="ARBA" id="ARBA00023015"/>
    </source>
</evidence>
<keyword evidence="3" id="KW-0238">DNA-binding</keyword>
<feature type="domain" description="TF-B3" evidence="7">
    <location>
        <begin position="211"/>
        <end position="308"/>
    </location>
</feature>
<dbReference type="GO" id="GO:0003677">
    <property type="term" value="F:DNA binding"/>
    <property type="evidence" value="ECO:0007669"/>
    <property type="project" value="UniProtKB-KW"/>
</dbReference>
<dbReference type="InterPro" id="IPR044837">
    <property type="entry name" value="REM16-like"/>
</dbReference>
<evidence type="ECO:0000256" key="6">
    <source>
        <dbReference type="SAM" id="MobiDB-lite"/>
    </source>
</evidence>
<dbReference type="Gene3D" id="2.40.330.10">
    <property type="entry name" value="DNA-binding pseudobarrel domain"/>
    <property type="match status" value="4"/>
</dbReference>
<dbReference type="SUPFAM" id="SSF101936">
    <property type="entry name" value="DNA-binding pseudobarrel domain"/>
    <property type="match status" value="4"/>
</dbReference>
<keyword evidence="9" id="KW-1185">Reference proteome</keyword>
<feature type="domain" description="TF-B3" evidence="7">
    <location>
        <begin position="539"/>
        <end position="637"/>
    </location>
</feature>
<feature type="region of interest" description="Disordered" evidence="6">
    <location>
        <begin position="135"/>
        <end position="166"/>
    </location>
</feature>
<dbReference type="Proteomes" id="UP001202328">
    <property type="component" value="Unassembled WGS sequence"/>
</dbReference>
<evidence type="ECO:0000256" key="3">
    <source>
        <dbReference type="ARBA" id="ARBA00023125"/>
    </source>
</evidence>
<feature type="domain" description="TF-B3" evidence="7">
    <location>
        <begin position="379"/>
        <end position="475"/>
    </location>
</feature>
<feature type="region of interest" description="Disordered" evidence="6">
    <location>
        <begin position="323"/>
        <end position="348"/>
    </location>
</feature>
<dbReference type="GO" id="GO:0005634">
    <property type="term" value="C:nucleus"/>
    <property type="evidence" value="ECO:0007669"/>
    <property type="project" value="UniProtKB-SubCell"/>
</dbReference>
<proteinExistence type="predicted"/>
<dbReference type="SMART" id="SM01019">
    <property type="entry name" value="B3"/>
    <property type="match status" value="4"/>
</dbReference>
<keyword evidence="5" id="KW-0539">Nucleus</keyword>
<dbReference type="CDD" id="cd10017">
    <property type="entry name" value="B3_DNA"/>
    <property type="match status" value="4"/>
</dbReference>
<keyword evidence="4" id="KW-0804">Transcription</keyword>
<feature type="compositionally biased region" description="Polar residues" evidence="6">
    <location>
        <begin position="323"/>
        <end position="340"/>
    </location>
</feature>
<dbReference type="AlphaFoldDB" id="A0AAD4SEV4"/>
<evidence type="ECO:0000313" key="8">
    <source>
        <dbReference type="EMBL" id="KAI3903608.1"/>
    </source>
</evidence>
<evidence type="ECO:0000259" key="7">
    <source>
        <dbReference type="PROSITE" id="PS50863"/>
    </source>
</evidence>
<organism evidence="8 9">
    <name type="scientific">Papaver atlanticum</name>
    <dbReference type="NCBI Taxonomy" id="357466"/>
    <lineage>
        <taxon>Eukaryota</taxon>
        <taxon>Viridiplantae</taxon>
        <taxon>Streptophyta</taxon>
        <taxon>Embryophyta</taxon>
        <taxon>Tracheophyta</taxon>
        <taxon>Spermatophyta</taxon>
        <taxon>Magnoliopsida</taxon>
        <taxon>Ranunculales</taxon>
        <taxon>Papaveraceae</taxon>
        <taxon>Papaveroideae</taxon>
        <taxon>Papaver</taxon>
    </lineage>
</organism>
<name>A0AAD4SEV4_9MAGN</name>
<dbReference type="EMBL" id="JAJJMB010011222">
    <property type="protein sequence ID" value="KAI3903608.1"/>
    <property type="molecule type" value="Genomic_DNA"/>
</dbReference>
<evidence type="ECO:0000256" key="4">
    <source>
        <dbReference type="ARBA" id="ARBA00023163"/>
    </source>
</evidence>
<evidence type="ECO:0000256" key="1">
    <source>
        <dbReference type="ARBA" id="ARBA00004123"/>
    </source>
</evidence>
<accession>A0AAD4SEV4</accession>
<dbReference type="PANTHER" id="PTHR31391:SF106">
    <property type="entry name" value="B3 DOMAIN-CONTAINING PROTEIN OS01G0723500"/>
    <property type="match status" value="1"/>
</dbReference>
<evidence type="ECO:0000313" key="9">
    <source>
        <dbReference type="Proteomes" id="UP001202328"/>
    </source>
</evidence>
<comment type="caution">
    <text evidence="8">The sequence shown here is derived from an EMBL/GenBank/DDBJ whole genome shotgun (WGS) entry which is preliminary data.</text>
</comment>
<dbReference type="InterPro" id="IPR015300">
    <property type="entry name" value="DNA-bd_pseudobarrel_sf"/>
</dbReference>
<protein>
    <recommendedName>
        <fullName evidence="7">TF-B3 domain-containing protein</fullName>
    </recommendedName>
</protein>
<keyword evidence="2" id="KW-0805">Transcription regulation</keyword>
<reference evidence="8" key="1">
    <citation type="submission" date="2022-04" db="EMBL/GenBank/DDBJ databases">
        <title>A functionally conserved STORR gene fusion in Papaver species that diverged 16.8 million years ago.</title>
        <authorList>
            <person name="Catania T."/>
        </authorList>
    </citation>
    <scope>NUCLEOTIDE SEQUENCE</scope>
    <source>
        <strain evidence="8">S-188037</strain>
    </source>
</reference>
<dbReference type="Pfam" id="PF02362">
    <property type="entry name" value="B3"/>
    <property type="match status" value="4"/>
</dbReference>